<reference evidence="1" key="2">
    <citation type="journal article" date="2020" name="Nat. Commun.">
        <title>Large-scale genome sequencing of mycorrhizal fungi provides insights into the early evolution of symbiotic traits.</title>
        <authorList>
            <person name="Miyauchi S."/>
            <person name="Kiss E."/>
            <person name="Kuo A."/>
            <person name="Drula E."/>
            <person name="Kohler A."/>
            <person name="Sanchez-Garcia M."/>
            <person name="Morin E."/>
            <person name="Andreopoulos B."/>
            <person name="Barry K.W."/>
            <person name="Bonito G."/>
            <person name="Buee M."/>
            <person name="Carver A."/>
            <person name="Chen C."/>
            <person name="Cichocki N."/>
            <person name="Clum A."/>
            <person name="Culley D."/>
            <person name="Crous P.W."/>
            <person name="Fauchery L."/>
            <person name="Girlanda M."/>
            <person name="Hayes R.D."/>
            <person name="Keri Z."/>
            <person name="LaButti K."/>
            <person name="Lipzen A."/>
            <person name="Lombard V."/>
            <person name="Magnuson J."/>
            <person name="Maillard F."/>
            <person name="Murat C."/>
            <person name="Nolan M."/>
            <person name="Ohm R.A."/>
            <person name="Pangilinan J."/>
            <person name="Pereira M.F."/>
            <person name="Perotto S."/>
            <person name="Peter M."/>
            <person name="Pfister S."/>
            <person name="Riley R."/>
            <person name="Sitrit Y."/>
            <person name="Stielow J.B."/>
            <person name="Szollosi G."/>
            <person name="Zifcakova L."/>
            <person name="Stursova M."/>
            <person name="Spatafora J.W."/>
            <person name="Tedersoo L."/>
            <person name="Vaario L.M."/>
            <person name="Yamada A."/>
            <person name="Yan M."/>
            <person name="Wang P."/>
            <person name="Xu J."/>
            <person name="Bruns T."/>
            <person name="Baldrian P."/>
            <person name="Vilgalys R."/>
            <person name="Dunand C."/>
            <person name="Henrissat B."/>
            <person name="Grigoriev I.V."/>
            <person name="Hibbett D."/>
            <person name="Nagy L.G."/>
            <person name="Martin F.M."/>
        </authorList>
    </citation>
    <scope>NUCLEOTIDE SEQUENCE</scope>
    <source>
        <strain evidence="1">BED1</strain>
    </source>
</reference>
<comment type="caution">
    <text evidence="1">The sequence shown here is derived from an EMBL/GenBank/DDBJ whole genome shotgun (WGS) entry which is preliminary data.</text>
</comment>
<dbReference type="Proteomes" id="UP001194468">
    <property type="component" value="Unassembled WGS sequence"/>
</dbReference>
<reference evidence="1" key="1">
    <citation type="submission" date="2019-10" db="EMBL/GenBank/DDBJ databases">
        <authorList>
            <consortium name="DOE Joint Genome Institute"/>
            <person name="Kuo A."/>
            <person name="Miyauchi S."/>
            <person name="Kiss E."/>
            <person name="Drula E."/>
            <person name="Kohler A."/>
            <person name="Sanchez-Garcia M."/>
            <person name="Andreopoulos B."/>
            <person name="Barry K.W."/>
            <person name="Bonito G."/>
            <person name="Buee M."/>
            <person name="Carver A."/>
            <person name="Chen C."/>
            <person name="Cichocki N."/>
            <person name="Clum A."/>
            <person name="Culley D."/>
            <person name="Crous P.W."/>
            <person name="Fauchery L."/>
            <person name="Girlanda M."/>
            <person name="Hayes R."/>
            <person name="Keri Z."/>
            <person name="LaButti K."/>
            <person name="Lipzen A."/>
            <person name="Lombard V."/>
            <person name="Magnuson J."/>
            <person name="Maillard F."/>
            <person name="Morin E."/>
            <person name="Murat C."/>
            <person name="Nolan M."/>
            <person name="Ohm R."/>
            <person name="Pangilinan J."/>
            <person name="Pereira M."/>
            <person name="Perotto S."/>
            <person name="Peter M."/>
            <person name="Riley R."/>
            <person name="Sitrit Y."/>
            <person name="Stielow B."/>
            <person name="Szollosi G."/>
            <person name="Zifcakova L."/>
            <person name="Stursova M."/>
            <person name="Spatafora J.W."/>
            <person name="Tedersoo L."/>
            <person name="Vaario L.-M."/>
            <person name="Yamada A."/>
            <person name="Yan M."/>
            <person name="Wang P."/>
            <person name="Xu J."/>
            <person name="Bruns T."/>
            <person name="Baldrian P."/>
            <person name="Vilgalys R."/>
            <person name="Henrissat B."/>
            <person name="Grigoriev I.V."/>
            <person name="Hibbett D."/>
            <person name="Nagy L.G."/>
            <person name="Martin F.M."/>
        </authorList>
    </citation>
    <scope>NUCLEOTIDE SEQUENCE</scope>
    <source>
        <strain evidence="1">BED1</strain>
    </source>
</reference>
<organism evidence="1 2">
    <name type="scientific">Boletus edulis BED1</name>
    <dbReference type="NCBI Taxonomy" id="1328754"/>
    <lineage>
        <taxon>Eukaryota</taxon>
        <taxon>Fungi</taxon>
        <taxon>Dikarya</taxon>
        <taxon>Basidiomycota</taxon>
        <taxon>Agaricomycotina</taxon>
        <taxon>Agaricomycetes</taxon>
        <taxon>Agaricomycetidae</taxon>
        <taxon>Boletales</taxon>
        <taxon>Boletineae</taxon>
        <taxon>Boletaceae</taxon>
        <taxon>Boletoideae</taxon>
        <taxon>Boletus</taxon>
    </lineage>
</organism>
<gene>
    <name evidence="1" type="ORF">L210DRAFT_3646144</name>
</gene>
<dbReference type="EMBL" id="WHUW01000014">
    <property type="protein sequence ID" value="KAF8439395.1"/>
    <property type="molecule type" value="Genomic_DNA"/>
</dbReference>
<evidence type="ECO:0000313" key="2">
    <source>
        <dbReference type="Proteomes" id="UP001194468"/>
    </source>
</evidence>
<name>A0AAD4GF73_BOLED</name>
<accession>A0AAD4GF73</accession>
<dbReference type="AlphaFoldDB" id="A0AAD4GF73"/>
<proteinExistence type="predicted"/>
<evidence type="ECO:0000313" key="1">
    <source>
        <dbReference type="EMBL" id="KAF8439395.1"/>
    </source>
</evidence>
<sequence>MENAHKLCTPEPSMIVIETAKQTSEFHIVCLSLKVHLPRLAYFSIVAPFSRLAWFLSCIDIPAMTQVRLSRVSGRNPLECEQSRAIQRIPLGDSVIPRTRKLSVMQSRTGWRMSIAFSASEHDCSHPMDELGCYEDCDCDIPLKAHVVQEFGTESWYDVVVGICRNVALAHLDNIILGGYHGRFDDIFGYLGQLQDSELHHDAFLPLLENAYGTEDQYTRYRRLGGAKQKLLS</sequence>
<protein>
    <submittedName>
        <fullName evidence="1">Uncharacterized protein</fullName>
    </submittedName>
</protein>
<keyword evidence="2" id="KW-1185">Reference proteome</keyword>